<feature type="compositionally biased region" description="Basic residues" evidence="1">
    <location>
        <begin position="270"/>
        <end position="282"/>
    </location>
</feature>
<name>A0AAV9HU09_9PEZI</name>
<evidence type="ECO:0000313" key="3">
    <source>
        <dbReference type="Proteomes" id="UP001321749"/>
    </source>
</evidence>
<organism evidence="2 3">
    <name type="scientific">Cladorrhinum samala</name>
    <dbReference type="NCBI Taxonomy" id="585594"/>
    <lineage>
        <taxon>Eukaryota</taxon>
        <taxon>Fungi</taxon>
        <taxon>Dikarya</taxon>
        <taxon>Ascomycota</taxon>
        <taxon>Pezizomycotina</taxon>
        <taxon>Sordariomycetes</taxon>
        <taxon>Sordariomycetidae</taxon>
        <taxon>Sordariales</taxon>
        <taxon>Podosporaceae</taxon>
        <taxon>Cladorrhinum</taxon>
    </lineage>
</organism>
<proteinExistence type="predicted"/>
<feature type="compositionally biased region" description="Basic and acidic residues" evidence="1">
    <location>
        <begin position="239"/>
        <end position="269"/>
    </location>
</feature>
<feature type="region of interest" description="Disordered" evidence="1">
    <location>
        <begin position="237"/>
        <end position="282"/>
    </location>
</feature>
<gene>
    <name evidence="2" type="ORF">QBC42DRAFT_250455</name>
</gene>
<dbReference type="AlphaFoldDB" id="A0AAV9HU09"/>
<reference evidence="2" key="1">
    <citation type="journal article" date="2023" name="Mol. Phylogenet. Evol.">
        <title>Genome-scale phylogeny and comparative genomics of the fungal order Sordariales.</title>
        <authorList>
            <person name="Hensen N."/>
            <person name="Bonometti L."/>
            <person name="Westerberg I."/>
            <person name="Brannstrom I.O."/>
            <person name="Guillou S."/>
            <person name="Cros-Aarteil S."/>
            <person name="Calhoun S."/>
            <person name="Haridas S."/>
            <person name="Kuo A."/>
            <person name="Mondo S."/>
            <person name="Pangilinan J."/>
            <person name="Riley R."/>
            <person name="LaButti K."/>
            <person name="Andreopoulos B."/>
            <person name="Lipzen A."/>
            <person name="Chen C."/>
            <person name="Yan M."/>
            <person name="Daum C."/>
            <person name="Ng V."/>
            <person name="Clum A."/>
            <person name="Steindorff A."/>
            <person name="Ohm R.A."/>
            <person name="Martin F."/>
            <person name="Silar P."/>
            <person name="Natvig D.O."/>
            <person name="Lalanne C."/>
            <person name="Gautier V."/>
            <person name="Ament-Velasquez S.L."/>
            <person name="Kruys A."/>
            <person name="Hutchinson M.I."/>
            <person name="Powell A.J."/>
            <person name="Barry K."/>
            <person name="Miller A.N."/>
            <person name="Grigoriev I.V."/>
            <person name="Debuchy R."/>
            <person name="Gladieux P."/>
            <person name="Hiltunen Thoren M."/>
            <person name="Johannesson H."/>
        </authorList>
    </citation>
    <scope>NUCLEOTIDE SEQUENCE</scope>
    <source>
        <strain evidence="2">PSN324</strain>
    </source>
</reference>
<feature type="region of interest" description="Disordered" evidence="1">
    <location>
        <begin position="75"/>
        <end position="94"/>
    </location>
</feature>
<dbReference type="Proteomes" id="UP001321749">
    <property type="component" value="Unassembled WGS sequence"/>
</dbReference>
<comment type="caution">
    <text evidence="2">The sequence shown here is derived from an EMBL/GenBank/DDBJ whole genome shotgun (WGS) entry which is preliminary data.</text>
</comment>
<reference evidence="2" key="2">
    <citation type="submission" date="2023-06" db="EMBL/GenBank/DDBJ databases">
        <authorList>
            <consortium name="Lawrence Berkeley National Laboratory"/>
            <person name="Mondo S.J."/>
            <person name="Hensen N."/>
            <person name="Bonometti L."/>
            <person name="Westerberg I."/>
            <person name="Brannstrom I.O."/>
            <person name="Guillou S."/>
            <person name="Cros-Aarteil S."/>
            <person name="Calhoun S."/>
            <person name="Haridas S."/>
            <person name="Kuo A."/>
            <person name="Pangilinan J."/>
            <person name="Riley R."/>
            <person name="Labutti K."/>
            <person name="Andreopoulos B."/>
            <person name="Lipzen A."/>
            <person name="Chen C."/>
            <person name="Yanf M."/>
            <person name="Daum C."/>
            <person name="Ng V."/>
            <person name="Clum A."/>
            <person name="Steindorff A."/>
            <person name="Ohm R."/>
            <person name="Martin F."/>
            <person name="Silar P."/>
            <person name="Natvig D."/>
            <person name="Lalanne C."/>
            <person name="Gautier V."/>
            <person name="Ament-Velasquez S.L."/>
            <person name="Kruys A."/>
            <person name="Hutchinson M.I."/>
            <person name="Powell A.J."/>
            <person name="Barry K."/>
            <person name="Miller A.N."/>
            <person name="Grigoriev I.V."/>
            <person name="Debuchy R."/>
            <person name="Gladieux P."/>
            <person name="Thoren M.H."/>
            <person name="Johannesson H."/>
        </authorList>
    </citation>
    <scope>NUCLEOTIDE SEQUENCE</scope>
    <source>
        <strain evidence="2">PSN324</strain>
    </source>
</reference>
<evidence type="ECO:0000313" key="2">
    <source>
        <dbReference type="EMBL" id="KAK4463544.1"/>
    </source>
</evidence>
<sequence length="282" mass="31721">MSPNSRKSSLSPGMGRLLVQILQIDVDSAKERILKGMIRGKWLSASRQRSWSTVLSRLRASKKVKKRFAFRRTFQSKPQHTHARSSPEARNATHRKTITVAMTSTVISTVTYCSTPTAPVPLATNTPPDTLLYFLENHLAWLQQAHQESLAAGERLSARTEAVQQTALWSRLTAILGILIFASRVLQWIWPDFRDFEASLGCNRTTHPDIGWYLSQVLRTAGLSVARKVTGFIGRGKPKKADELENADKENENGGNAGEEKEVERYRDGHGRRRRRHSAPPN</sequence>
<accession>A0AAV9HU09</accession>
<dbReference type="EMBL" id="MU864958">
    <property type="protein sequence ID" value="KAK4463544.1"/>
    <property type="molecule type" value="Genomic_DNA"/>
</dbReference>
<evidence type="ECO:0000256" key="1">
    <source>
        <dbReference type="SAM" id="MobiDB-lite"/>
    </source>
</evidence>
<keyword evidence="3" id="KW-1185">Reference proteome</keyword>
<protein>
    <submittedName>
        <fullName evidence="2">Uncharacterized protein</fullName>
    </submittedName>
</protein>